<gene>
    <name evidence="15" type="ORF">GQX73_g1742</name>
</gene>
<comment type="pathway">
    <text evidence="2">Polyol metabolism; glycerol fermentation; glycerone phosphate from glycerol (oxidative route): step 2/2.</text>
</comment>
<sequence length="601" mass="63178">MRSIPGIVSPMANKSHSFISSEAEAVEFGVRGSLVLHPGLLLHEKQRGGSGHEPAHVGYVGNGMLDASVCGNIFASPNMIQIETGLSLIRSPKGILVIVKNYTGDKLNFTLSAQRFRFATGIPVRLVIVADDVSIGRSKSARLGRRGLAGTVLVHKVAGGAAAAGRSLDEVAGLAEFVGENMGTIGVALNGCDIPGRPHVERLEDDEVELGIGIHNEPGSRRISPRPSIEALVEEMLCVILKQEDEERNYLKHHPSSESCDVVVLINNLGGLSQLEIASLMGHVGAQLGSQYNIKLSRAYAGTFLSALNGPGFSITLLSLPKSNTSSAAVLEYLDAPTDALGWTSSIPSVLWTDPAVADQEAENASVSQAYSILPIPCNPSFFEDIVKSIHTSLVAAEPEITRLDNIMGDGDCGTTLVNGSVGILQGIKNKKINTSNLSEGIMAVATILSQEMGGTSGALYAVFFTALASALCANLAGRRKADFIAQVDALSTALHSLMQVTAAREGDRTMMDALIPFVNTLEVHKESNPVAAFSQALDAARAGCKITENVQSKFGRSTYVGAEESGASTQGFADPGACGVVAILEGLLASLKRHFPTLTL</sequence>
<dbReference type="UniPathway" id="UPA00617">
    <property type="reaction ID" value="UER00669"/>
</dbReference>
<dbReference type="PANTHER" id="PTHR28629:SF14">
    <property type="entry name" value="DIHYDROXYACETONE KINASE 1"/>
    <property type="match status" value="1"/>
</dbReference>
<feature type="domain" description="DhaK" evidence="14">
    <location>
        <begin position="1"/>
        <end position="343"/>
    </location>
</feature>
<dbReference type="Gene3D" id="1.25.40.340">
    <property type="match status" value="1"/>
</dbReference>
<dbReference type="PROSITE" id="PS51480">
    <property type="entry name" value="DHAL"/>
    <property type="match status" value="1"/>
</dbReference>
<comment type="catalytic activity">
    <reaction evidence="10">
        <text>dihydroxyacetone + ATP = dihydroxyacetone phosphate + ADP + H(+)</text>
        <dbReference type="Rhea" id="RHEA:15773"/>
        <dbReference type="ChEBI" id="CHEBI:15378"/>
        <dbReference type="ChEBI" id="CHEBI:16016"/>
        <dbReference type="ChEBI" id="CHEBI:30616"/>
        <dbReference type="ChEBI" id="CHEBI:57642"/>
        <dbReference type="ChEBI" id="CHEBI:456216"/>
        <dbReference type="EC" id="2.7.1.29"/>
    </reaction>
</comment>
<dbReference type="FunFam" id="1.25.40.340:FF:000002">
    <property type="entry name" value="Dihydroxyacetone kinase, L subunit"/>
    <property type="match status" value="1"/>
</dbReference>
<organism evidence="15 16">
    <name type="scientific">Xylaria multiplex</name>
    <dbReference type="NCBI Taxonomy" id="323545"/>
    <lineage>
        <taxon>Eukaryota</taxon>
        <taxon>Fungi</taxon>
        <taxon>Dikarya</taxon>
        <taxon>Ascomycota</taxon>
        <taxon>Pezizomycotina</taxon>
        <taxon>Sordariomycetes</taxon>
        <taxon>Xylariomycetidae</taxon>
        <taxon>Xylariales</taxon>
        <taxon>Xylariaceae</taxon>
        <taxon>Xylaria</taxon>
    </lineage>
</organism>
<dbReference type="GO" id="GO:0019588">
    <property type="term" value="P:anaerobic glycerol catabolic process"/>
    <property type="evidence" value="ECO:0007669"/>
    <property type="project" value="UniProtKB-UniPathway"/>
</dbReference>
<dbReference type="AlphaFoldDB" id="A0A7C8IVE0"/>
<keyword evidence="7" id="KW-0319">Glycerol metabolism</keyword>
<feature type="domain" description="DhaL" evidence="13">
    <location>
        <begin position="381"/>
        <end position="590"/>
    </location>
</feature>
<keyword evidence="5" id="KW-0547">Nucleotide-binding</keyword>
<feature type="binding site" evidence="12">
    <location>
        <position position="100"/>
    </location>
    <ligand>
        <name>substrate</name>
    </ligand>
</feature>
<evidence type="ECO:0000256" key="8">
    <source>
        <dbReference type="ARBA" id="ARBA00022840"/>
    </source>
</evidence>
<evidence type="ECO:0000256" key="10">
    <source>
        <dbReference type="ARBA" id="ARBA00048898"/>
    </source>
</evidence>
<evidence type="ECO:0000256" key="5">
    <source>
        <dbReference type="ARBA" id="ARBA00022741"/>
    </source>
</evidence>
<dbReference type="SMART" id="SM01120">
    <property type="entry name" value="Dak2"/>
    <property type="match status" value="1"/>
</dbReference>
<evidence type="ECO:0008006" key="17">
    <source>
        <dbReference type="Google" id="ProtNLM"/>
    </source>
</evidence>
<evidence type="ECO:0000256" key="9">
    <source>
        <dbReference type="ARBA" id="ARBA00047974"/>
    </source>
</evidence>
<dbReference type="Gene3D" id="3.30.1180.20">
    <property type="entry name" value="Dihydroxyacetone kinase, domain 2"/>
    <property type="match status" value="1"/>
</dbReference>
<evidence type="ECO:0000256" key="11">
    <source>
        <dbReference type="PIRSR" id="PIRSR612734-1"/>
    </source>
</evidence>
<evidence type="ECO:0000256" key="7">
    <source>
        <dbReference type="ARBA" id="ARBA00022798"/>
    </source>
</evidence>
<protein>
    <recommendedName>
        <fullName evidence="17">Dihydroxyacetone kinase</fullName>
    </recommendedName>
</protein>
<comment type="catalytic activity">
    <reaction evidence="9">
        <text>D-glyceraldehyde + ATP = D-glyceraldehyde 3-phosphate + ADP + H(+)</text>
        <dbReference type="Rhea" id="RHEA:13941"/>
        <dbReference type="ChEBI" id="CHEBI:15378"/>
        <dbReference type="ChEBI" id="CHEBI:17378"/>
        <dbReference type="ChEBI" id="CHEBI:30616"/>
        <dbReference type="ChEBI" id="CHEBI:59776"/>
        <dbReference type="ChEBI" id="CHEBI:456216"/>
        <dbReference type="EC" id="2.7.1.28"/>
    </reaction>
</comment>
<dbReference type="PANTHER" id="PTHR28629">
    <property type="entry name" value="TRIOKINASE/FMN CYCLASE"/>
    <property type="match status" value="1"/>
</dbReference>
<feature type="active site" description="Tele-hemiaminal-histidine intermediate" evidence="11">
    <location>
        <position position="215"/>
    </location>
</feature>
<dbReference type="GO" id="GO:0005524">
    <property type="term" value="F:ATP binding"/>
    <property type="evidence" value="ECO:0007669"/>
    <property type="project" value="UniProtKB-KW"/>
</dbReference>
<evidence type="ECO:0000256" key="2">
    <source>
        <dbReference type="ARBA" id="ARBA00004778"/>
    </source>
</evidence>
<evidence type="ECO:0000256" key="12">
    <source>
        <dbReference type="PIRSR" id="PIRSR612734-2"/>
    </source>
</evidence>
<comment type="similarity">
    <text evidence="3">Belongs to the dihydroxyacetone kinase (DAK) family.</text>
</comment>
<evidence type="ECO:0000313" key="15">
    <source>
        <dbReference type="EMBL" id="KAF2971900.1"/>
    </source>
</evidence>
<evidence type="ECO:0000256" key="4">
    <source>
        <dbReference type="ARBA" id="ARBA00022679"/>
    </source>
</evidence>
<dbReference type="SUPFAM" id="SSF101473">
    <property type="entry name" value="DhaL-like"/>
    <property type="match status" value="1"/>
</dbReference>
<dbReference type="InterPro" id="IPR036117">
    <property type="entry name" value="DhaL_dom_sf"/>
</dbReference>
<dbReference type="GO" id="GO:0005829">
    <property type="term" value="C:cytosol"/>
    <property type="evidence" value="ECO:0007669"/>
    <property type="project" value="TreeGrafter"/>
</dbReference>
<dbReference type="Pfam" id="PF02733">
    <property type="entry name" value="Dak1"/>
    <property type="match status" value="1"/>
</dbReference>
<dbReference type="InterPro" id="IPR004007">
    <property type="entry name" value="DhaL_dom"/>
</dbReference>
<dbReference type="InterPro" id="IPR050861">
    <property type="entry name" value="Dihydroxyacetone_Kinase"/>
</dbReference>
<dbReference type="Pfam" id="PF02734">
    <property type="entry name" value="Dak2"/>
    <property type="match status" value="1"/>
</dbReference>
<evidence type="ECO:0000256" key="3">
    <source>
        <dbReference type="ARBA" id="ARBA00008757"/>
    </source>
</evidence>
<dbReference type="Proteomes" id="UP000481858">
    <property type="component" value="Unassembled WGS sequence"/>
</dbReference>
<dbReference type="OrthoDB" id="1724672at2759"/>
<evidence type="ECO:0000256" key="1">
    <source>
        <dbReference type="ARBA" id="ARBA00003264"/>
    </source>
</evidence>
<dbReference type="NCBIfam" id="TIGR02361">
    <property type="entry name" value="dak_ATP"/>
    <property type="match status" value="1"/>
</dbReference>
<dbReference type="SUPFAM" id="SSF82549">
    <property type="entry name" value="DAK1/DegV-like"/>
    <property type="match status" value="1"/>
</dbReference>
<dbReference type="GO" id="GO:0050354">
    <property type="term" value="F:triokinase activity"/>
    <property type="evidence" value="ECO:0007669"/>
    <property type="project" value="UniProtKB-EC"/>
</dbReference>
<name>A0A7C8IVE0_9PEZI</name>
<accession>A0A7C8IVE0</accession>
<keyword evidence="8" id="KW-0067">ATP-binding</keyword>
<comment type="function">
    <text evidence="1">Catalyzes both the phosphorylation of dihydroxyacetone and of glyceraldehyde.</text>
</comment>
<reference evidence="15 16" key="1">
    <citation type="submission" date="2019-12" db="EMBL/GenBank/DDBJ databases">
        <title>Draft genome sequence of the ascomycete Xylaria multiplex DSM 110363.</title>
        <authorList>
            <person name="Buettner E."/>
            <person name="Kellner H."/>
        </authorList>
    </citation>
    <scope>NUCLEOTIDE SEQUENCE [LARGE SCALE GENOMIC DNA]</scope>
    <source>
        <strain evidence="15 16">DSM 110363</strain>
    </source>
</reference>
<dbReference type="FunFam" id="3.40.50.10440:FF:000001">
    <property type="entry name" value="Dihydroxyacetone kinase, DhaK subunit"/>
    <property type="match status" value="1"/>
</dbReference>
<keyword evidence="6" id="KW-0418">Kinase</keyword>
<dbReference type="GO" id="GO:0004371">
    <property type="term" value="F:glycerone kinase activity"/>
    <property type="evidence" value="ECO:0007669"/>
    <property type="project" value="UniProtKB-EC"/>
</dbReference>
<keyword evidence="4" id="KW-0808">Transferase</keyword>
<evidence type="ECO:0000259" key="13">
    <source>
        <dbReference type="PROSITE" id="PS51480"/>
    </source>
</evidence>
<evidence type="ECO:0000259" key="14">
    <source>
        <dbReference type="PROSITE" id="PS51481"/>
    </source>
</evidence>
<dbReference type="PROSITE" id="PS51481">
    <property type="entry name" value="DHAK"/>
    <property type="match status" value="1"/>
</dbReference>
<dbReference type="FunFam" id="3.30.1180.20:FF:000001">
    <property type="entry name" value="Dihydroxyacetone kinase 1"/>
    <property type="match status" value="1"/>
</dbReference>
<comment type="caution">
    <text evidence="15">The sequence shown here is derived from an EMBL/GenBank/DDBJ whole genome shotgun (WGS) entry which is preliminary data.</text>
</comment>
<dbReference type="InterPro" id="IPR004006">
    <property type="entry name" value="DhaK_dom"/>
</dbReference>
<dbReference type="InParanoid" id="A0A7C8IVE0"/>
<dbReference type="InterPro" id="IPR012734">
    <property type="entry name" value="DhaK_ATP"/>
</dbReference>
<dbReference type="Gene3D" id="3.40.50.10440">
    <property type="entry name" value="Dihydroxyacetone kinase, domain 1"/>
    <property type="match status" value="1"/>
</dbReference>
<evidence type="ECO:0000256" key="6">
    <source>
        <dbReference type="ARBA" id="ARBA00022777"/>
    </source>
</evidence>
<feature type="binding site" evidence="12">
    <location>
        <position position="105"/>
    </location>
    <ligand>
        <name>substrate</name>
    </ligand>
</feature>
<keyword evidence="16" id="KW-1185">Reference proteome</keyword>
<feature type="binding site" evidence="12">
    <location>
        <begin position="49"/>
        <end position="52"/>
    </location>
    <ligand>
        <name>substrate</name>
    </ligand>
</feature>
<proteinExistence type="inferred from homology"/>
<evidence type="ECO:0000313" key="16">
    <source>
        <dbReference type="Proteomes" id="UP000481858"/>
    </source>
</evidence>
<dbReference type="EMBL" id="WUBL01000010">
    <property type="protein sequence ID" value="KAF2971900.1"/>
    <property type="molecule type" value="Genomic_DNA"/>
</dbReference>